<dbReference type="Gene3D" id="3.30.565.10">
    <property type="entry name" value="Histidine kinase-like ATPase, C-terminal domain"/>
    <property type="match status" value="1"/>
</dbReference>
<evidence type="ECO:0000256" key="9">
    <source>
        <dbReference type="ARBA" id="ARBA00022840"/>
    </source>
</evidence>
<evidence type="ECO:0000259" key="12">
    <source>
        <dbReference type="PROSITE" id="PS50109"/>
    </source>
</evidence>
<dbReference type="GO" id="GO:0005886">
    <property type="term" value="C:plasma membrane"/>
    <property type="evidence" value="ECO:0007669"/>
    <property type="project" value="UniProtKB-SubCell"/>
</dbReference>
<keyword evidence="8" id="KW-0418">Kinase</keyword>
<evidence type="ECO:0000313" key="14">
    <source>
        <dbReference type="Proteomes" id="UP000233618"/>
    </source>
</evidence>
<keyword evidence="10" id="KW-0902">Two-component regulatory system</keyword>
<dbReference type="EMBL" id="MVDE01000026">
    <property type="protein sequence ID" value="PKQ64054.1"/>
    <property type="molecule type" value="Genomic_DNA"/>
</dbReference>
<dbReference type="CDD" id="cd16922">
    <property type="entry name" value="HATPase_EvgS-ArcB-TorS-like"/>
    <property type="match status" value="1"/>
</dbReference>
<keyword evidence="4" id="KW-1003">Cell membrane</keyword>
<dbReference type="CDD" id="cd00082">
    <property type="entry name" value="HisKA"/>
    <property type="match status" value="1"/>
</dbReference>
<dbReference type="EC" id="2.7.13.3" evidence="3"/>
<dbReference type="SUPFAM" id="SSF55785">
    <property type="entry name" value="PYP-like sensor domain (PAS domain)"/>
    <property type="match status" value="1"/>
</dbReference>
<keyword evidence="6" id="KW-0808">Transferase</keyword>
<dbReference type="Gene3D" id="1.10.287.130">
    <property type="match status" value="1"/>
</dbReference>
<dbReference type="NCBIfam" id="TIGR00229">
    <property type="entry name" value="sensory_box"/>
    <property type="match status" value="1"/>
</dbReference>
<dbReference type="PROSITE" id="PS50109">
    <property type="entry name" value="HIS_KIN"/>
    <property type="match status" value="1"/>
</dbReference>
<keyword evidence="9" id="KW-0067">ATP-binding</keyword>
<dbReference type="SUPFAM" id="SSF55874">
    <property type="entry name" value="ATPase domain of HSP90 chaperone/DNA topoisomerase II/histidine kinase"/>
    <property type="match status" value="1"/>
</dbReference>
<dbReference type="InterPro" id="IPR035965">
    <property type="entry name" value="PAS-like_dom_sf"/>
</dbReference>
<dbReference type="InterPro" id="IPR005467">
    <property type="entry name" value="His_kinase_dom"/>
</dbReference>
<dbReference type="InterPro" id="IPR036890">
    <property type="entry name" value="HATPase_C_sf"/>
</dbReference>
<dbReference type="AlphaFoldDB" id="A0A2N3I165"/>
<keyword evidence="7" id="KW-0547">Nucleotide-binding</keyword>
<evidence type="ECO:0000256" key="5">
    <source>
        <dbReference type="ARBA" id="ARBA00022553"/>
    </source>
</evidence>
<dbReference type="GO" id="GO:0000155">
    <property type="term" value="F:phosphorelay sensor kinase activity"/>
    <property type="evidence" value="ECO:0007669"/>
    <property type="project" value="InterPro"/>
</dbReference>
<evidence type="ECO:0000256" key="1">
    <source>
        <dbReference type="ARBA" id="ARBA00000085"/>
    </source>
</evidence>
<keyword evidence="14" id="KW-1185">Reference proteome</keyword>
<comment type="catalytic activity">
    <reaction evidence="1">
        <text>ATP + protein L-histidine = ADP + protein N-phospho-L-histidine.</text>
        <dbReference type="EC" id="2.7.13.3"/>
    </reaction>
</comment>
<dbReference type="InterPro" id="IPR003594">
    <property type="entry name" value="HATPase_dom"/>
</dbReference>
<accession>A0A2N3I165</accession>
<evidence type="ECO:0000256" key="11">
    <source>
        <dbReference type="ARBA" id="ARBA00023136"/>
    </source>
</evidence>
<name>A0A2N3I165_9BACT</name>
<dbReference type="SUPFAM" id="SSF47384">
    <property type="entry name" value="Homodimeric domain of signal transducing histidine kinase"/>
    <property type="match status" value="1"/>
</dbReference>
<keyword evidence="11" id="KW-0472">Membrane</keyword>
<dbReference type="PRINTS" id="PR00344">
    <property type="entry name" value="BCTRLSENSOR"/>
</dbReference>
<evidence type="ECO:0000256" key="6">
    <source>
        <dbReference type="ARBA" id="ARBA00022679"/>
    </source>
</evidence>
<evidence type="ECO:0000256" key="3">
    <source>
        <dbReference type="ARBA" id="ARBA00012438"/>
    </source>
</evidence>
<dbReference type="InterPro" id="IPR004358">
    <property type="entry name" value="Sig_transdc_His_kin-like_C"/>
</dbReference>
<dbReference type="Pfam" id="PF02518">
    <property type="entry name" value="HATPase_c"/>
    <property type="match status" value="1"/>
</dbReference>
<gene>
    <name evidence="13" type="ORF">BZG01_15275</name>
</gene>
<evidence type="ECO:0000313" key="13">
    <source>
        <dbReference type="EMBL" id="PKQ64054.1"/>
    </source>
</evidence>
<dbReference type="PANTHER" id="PTHR43711">
    <property type="entry name" value="TWO-COMPONENT HISTIDINE KINASE"/>
    <property type="match status" value="1"/>
</dbReference>
<protein>
    <recommendedName>
        <fullName evidence="3">histidine kinase</fullName>
        <ecNumber evidence="3">2.7.13.3</ecNumber>
    </recommendedName>
</protein>
<dbReference type="InterPro" id="IPR050736">
    <property type="entry name" value="Sensor_HK_Regulatory"/>
</dbReference>
<dbReference type="GO" id="GO:0005524">
    <property type="term" value="F:ATP binding"/>
    <property type="evidence" value="ECO:0007669"/>
    <property type="project" value="UniProtKB-KW"/>
</dbReference>
<sequence length="402" mass="46004">MEDKWISDRNKIIGLGENSHRKSYYPELQNKIEELEASRKNMDTILNSTSDGIIIHDILGDILFLNKPAELLLNAELGDNLTVMDISATQNNIDSLHDIWDKVRNDNPQTIEWIVLQNKTRKEIPVQISINNTFWNGLDVFVAVIRDFTVRKEYEEKLLEAKKKAEESDHLKTAFLQNMSHEIRTPMNSIIGFSALLNESDLLPEKRKKFTSIIIDNGNQLLSIVNDILTISTLQTKQDKVYLESTDVNQVLSDLLIIYEKQAFSRHLSIQLHRALSDKESVVFTDKTKIIQILTNLLNNAFKFIHEGSIEFGYWQIDGDIVFYVTDSGIGIPEEMQTIIFERFVQASDFVMSNYGGNGLGLAISKEFVDLLGGKIWVESDVNKGSTFYFSIKYLPVNKEPY</sequence>
<dbReference type="Pfam" id="PF00512">
    <property type="entry name" value="HisKA"/>
    <property type="match status" value="1"/>
</dbReference>
<dbReference type="InterPro" id="IPR036097">
    <property type="entry name" value="HisK_dim/P_sf"/>
</dbReference>
<reference evidence="13 14" key="1">
    <citation type="journal article" date="2017" name="Front. Microbiol.">
        <title>Labilibaculum manganireducens gen. nov., sp. nov. and Labilibaculum filiforme sp. nov., Novel Bacteroidetes Isolated from Subsurface Sediments of the Baltic Sea.</title>
        <authorList>
            <person name="Vandieken V."/>
            <person name="Marshall I.P."/>
            <person name="Niemann H."/>
            <person name="Engelen B."/>
            <person name="Cypionka H."/>
        </authorList>
    </citation>
    <scope>NUCLEOTIDE SEQUENCE [LARGE SCALE GENOMIC DNA]</scope>
    <source>
        <strain evidence="13 14">59.10-2M</strain>
    </source>
</reference>
<keyword evidence="5" id="KW-0597">Phosphoprotein</keyword>
<dbReference type="Gene3D" id="3.30.450.20">
    <property type="entry name" value="PAS domain"/>
    <property type="match status" value="1"/>
</dbReference>
<dbReference type="FunFam" id="3.30.565.10:FF:000023">
    <property type="entry name" value="PAS domain-containing sensor histidine kinase"/>
    <property type="match status" value="1"/>
</dbReference>
<dbReference type="SMART" id="SM00387">
    <property type="entry name" value="HATPase_c"/>
    <property type="match status" value="1"/>
</dbReference>
<evidence type="ECO:0000256" key="7">
    <source>
        <dbReference type="ARBA" id="ARBA00022741"/>
    </source>
</evidence>
<dbReference type="SMART" id="SM00388">
    <property type="entry name" value="HisKA"/>
    <property type="match status" value="1"/>
</dbReference>
<dbReference type="InterPro" id="IPR003661">
    <property type="entry name" value="HisK_dim/P_dom"/>
</dbReference>
<evidence type="ECO:0000256" key="2">
    <source>
        <dbReference type="ARBA" id="ARBA00004236"/>
    </source>
</evidence>
<proteinExistence type="predicted"/>
<dbReference type="Proteomes" id="UP000233618">
    <property type="component" value="Unassembled WGS sequence"/>
</dbReference>
<comment type="caution">
    <text evidence="13">The sequence shown here is derived from an EMBL/GenBank/DDBJ whole genome shotgun (WGS) entry which is preliminary data.</text>
</comment>
<feature type="domain" description="Histidine kinase" evidence="12">
    <location>
        <begin position="178"/>
        <end position="396"/>
    </location>
</feature>
<comment type="subcellular location">
    <subcellularLocation>
        <location evidence="2">Cell membrane</location>
    </subcellularLocation>
</comment>
<evidence type="ECO:0000256" key="4">
    <source>
        <dbReference type="ARBA" id="ARBA00022475"/>
    </source>
</evidence>
<dbReference type="PANTHER" id="PTHR43711:SF31">
    <property type="entry name" value="HISTIDINE KINASE"/>
    <property type="match status" value="1"/>
</dbReference>
<organism evidence="13 14">
    <name type="scientific">Labilibaculum manganireducens</name>
    <dbReference type="NCBI Taxonomy" id="1940525"/>
    <lineage>
        <taxon>Bacteria</taxon>
        <taxon>Pseudomonadati</taxon>
        <taxon>Bacteroidota</taxon>
        <taxon>Bacteroidia</taxon>
        <taxon>Marinilabiliales</taxon>
        <taxon>Marinifilaceae</taxon>
        <taxon>Labilibaculum</taxon>
    </lineage>
</organism>
<dbReference type="InterPro" id="IPR000014">
    <property type="entry name" value="PAS"/>
</dbReference>
<dbReference type="RefSeq" id="WP_101310715.1">
    <property type="nucleotide sequence ID" value="NZ_MVDE01000026.1"/>
</dbReference>
<evidence type="ECO:0000256" key="10">
    <source>
        <dbReference type="ARBA" id="ARBA00023012"/>
    </source>
</evidence>
<evidence type="ECO:0000256" key="8">
    <source>
        <dbReference type="ARBA" id="ARBA00022777"/>
    </source>
</evidence>